<evidence type="ECO:0000313" key="4">
    <source>
        <dbReference type="Proteomes" id="UP000279306"/>
    </source>
</evidence>
<dbReference type="Pfam" id="PF03807">
    <property type="entry name" value="F420_oxidored"/>
    <property type="match status" value="1"/>
</dbReference>
<protein>
    <submittedName>
        <fullName evidence="3">Putative dinucleotide-binding enzyme</fullName>
    </submittedName>
</protein>
<dbReference type="AlphaFoldDB" id="A0A3S4SMA6"/>
<keyword evidence="1" id="KW-0560">Oxidoreductase</keyword>
<evidence type="ECO:0000256" key="1">
    <source>
        <dbReference type="ARBA" id="ARBA00023002"/>
    </source>
</evidence>
<dbReference type="RefSeq" id="WP_048631711.1">
    <property type="nucleotide sequence ID" value="NZ_CVQQ01000004.1"/>
</dbReference>
<dbReference type="KEGG" id="mauu:NCTC10437_03388"/>
<dbReference type="STRING" id="1791.GCA_001049355_01782"/>
<dbReference type="InterPro" id="IPR036291">
    <property type="entry name" value="NAD(P)-bd_dom_sf"/>
</dbReference>
<sequence>MQYAIIGAGNIGTAVAGHFARTGIEVGLAASRGVQALGDIASRTGPAVTPVEVDDALDADIVILAVPFEAVQELVGRIADWQGRIVVDATNAIDYTDFSPADLGGTASSDLVGEWAAGARVVKAFGHTWAKVLAREPGDGNGGKRALFVSGNHPDANATVAHLISQFGFEPIDLGRNAEGGLLQQFGGPLTTKSFVSQPIGGANPGEMDLVSA</sequence>
<evidence type="ECO:0000313" key="3">
    <source>
        <dbReference type="EMBL" id="VEG56187.1"/>
    </source>
</evidence>
<gene>
    <name evidence="3" type="ORF">NCTC10437_03388</name>
</gene>
<dbReference type="PANTHER" id="PTHR14239">
    <property type="entry name" value="DUDULIN-RELATED"/>
    <property type="match status" value="1"/>
</dbReference>
<accession>A0A3S4SMA6</accession>
<dbReference type="OrthoDB" id="3194817at2"/>
<organism evidence="3 4">
    <name type="scientific">Mycolicibacterium aurum</name>
    <name type="common">Mycobacterium aurum</name>
    <dbReference type="NCBI Taxonomy" id="1791"/>
    <lineage>
        <taxon>Bacteria</taxon>
        <taxon>Bacillati</taxon>
        <taxon>Actinomycetota</taxon>
        <taxon>Actinomycetes</taxon>
        <taxon>Mycobacteriales</taxon>
        <taxon>Mycobacteriaceae</taxon>
        <taxon>Mycolicibacterium</taxon>
    </lineage>
</organism>
<keyword evidence="4" id="KW-1185">Reference proteome</keyword>
<feature type="domain" description="Pyrroline-5-carboxylate reductase catalytic N-terminal" evidence="2">
    <location>
        <begin position="3"/>
        <end position="91"/>
    </location>
</feature>
<dbReference type="SUPFAM" id="SSF51735">
    <property type="entry name" value="NAD(P)-binding Rossmann-fold domains"/>
    <property type="match status" value="1"/>
</dbReference>
<evidence type="ECO:0000259" key="2">
    <source>
        <dbReference type="Pfam" id="PF03807"/>
    </source>
</evidence>
<reference evidence="3 4" key="1">
    <citation type="submission" date="2018-12" db="EMBL/GenBank/DDBJ databases">
        <authorList>
            <consortium name="Pathogen Informatics"/>
        </authorList>
    </citation>
    <scope>NUCLEOTIDE SEQUENCE [LARGE SCALE GENOMIC DNA]</scope>
    <source>
        <strain evidence="3 4">NCTC10437</strain>
    </source>
</reference>
<dbReference type="Proteomes" id="UP000279306">
    <property type="component" value="Chromosome"/>
</dbReference>
<proteinExistence type="predicted"/>
<name>A0A3S4SMA6_MYCAU</name>
<dbReference type="Gene3D" id="3.40.50.720">
    <property type="entry name" value="NAD(P)-binding Rossmann-like Domain"/>
    <property type="match status" value="1"/>
</dbReference>
<dbReference type="InterPro" id="IPR028939">
    <property type="entry name" value="P5C_Rdtase_cat_N"/>
</dbReference>
<dbReference type="EMBL" id="LR134356">
    <property type="protein sequence ID" value="VEG56187.1"/>
    <property type="molecule type" value="Genomic_DNA"/>
</dbReference>
<dbReference type="InterPro" id="IPR051267">
    <property type="entry name" value="STEAP_metalloreductase"/>
</dbReference>
<dbReference type="GO" id="GO:0016491">
    <property type="term" value="F:oxidoreductase activity"/>
    <property type="evidence" value="ECO:0007669"/>
    <property type="project" value="UniProtKB-KW"/>
</dbReference>